<protein>
    <submittedName>
        <fullName evidence="2">DUF3021 family protein</fullName>
    </submittedName>
</protein>
<keyword evidence="1" id="KW-0472">Membrane</keyword>
<dbReference type="EMBL" id="JABFOR010000014">
    <property type="protein sequence ID" value="NOJ71498.1"/>
    <property type="molecule type" value="Genomic_DNA"/>
</dbReference>
<dbReference type="AlphaFoldDB" id="A0AAP7DIA9"/>
<dbReference type="Pfam" id="PF11457">
    <property type="entry name" value="DUF3021"/>
    <property type="match status" value="1"/>
</dbReference>
<dbReference type="Proteomes" id="UP000552038">
    <property type="component" value="Unassembled WGS sequence"/>
</dbReference>
<evidence type="ECO:0000313" key="2">
    <source>
        <dbReference type="EMBL" id="NOJ71498.1"/>
    </source>
</evidence>
<accession>A0AAP7DIA9</accession>
<evidence type="ECO:0000256" key="1">
    <source>
        <dbReference type="SAM" id="Phobius"/>
    </source>
</evidence>
<feature type="transmembrane region" description="Helical" evidence="1">
    <location>
        <begin position="44"/>
        <end position="62"/>
    </location>
</feature>
<proteinExistence type="predicted"/>
<feature type="transmembrane region" description="Helical" evidence="1">
    <location>
        <begin position="74"/>
        <end position="91"/>
    </location>
</feature>
<name>A0AAP7DIA9_PAEAL</name>
<comment type="caution">
    <text evidence="2">The sequence shown here is derived from an EMBL/GenBank/DDBJ whole genome shotgun (WGS) entry which is preliminary data.</text>
</comment>
<keyword evidence="1" id="KW-1133">Transmembrane helix</keyword>
<evidence type="ECO:0000313" key="3">
    <source>
        <dbReference type="Proteomes" id="UP000552038"/>
    </source>
</evidence>
<organism evidence="2 3">
    <name type="scientific">Paenibacillus alvei</name>
    <name type="common">Bacillus alvei</name>
    <dbReference type="NCBI Taxonomy" id="44250"/>
    <lineage>
        <taxon>Bacteria</taxon>
        <taxon>Bacillati</taxon>
        <taxon>Bacillota</taxon>
        <taxon>Bacilli</taxon>
        <taxon>Bacillales</taxon>
        <taxon>Paenibacillaceae</taxon>
        <taxon>Paenibacillus</taxon>
    </lineage>
</organism>
<gene>
    <name evidence="2" type="ORF">HMI46_13110</name>
</gene>
<reference evidence="2 3" key="1">
    <citation type="submission" date="2020-05" db="EMBL/GenBank/DDBJ databases">
        <title>Whole genome sequencing and identification of novel metabolites from Paenibacillus alvei strain JR949.</title>
        <authorList>
            <person name="Rajendhran J."/>
            <person name="Sree Pranav P."/>
            <person name="Mahalakshmi B."/>
            <person name="Karthikeyan R."/>
        </authorList>
    </citation>
    <scope>NUCLEOTIDE SEQUENCE [LARGE SCALE GENOMIC DNA]</scope>
    <source>
        <strain evidence="2 3">JR949</strain>
    </source>
</reference>
<keyword evidence="1" id="KW-0812">Transmembrane</keyword>
<feature type="transmembrane region" description="Helical" evidence="1">
    <location>
        <begin position="7"/>
        <end position="24"/>
    </location>
</feature>
<sequence length="132" mass="15074">MSKIGKIMMSGMLMGSLVMYVQAWQFTTMENELVAYAFAEFMKYWTACIGIGICCGLTSYVYSIQKIPYRWKSALQIFLIIGVLTGASLILTSEWQAIVRNLGVGLLIFAVFWAVDHYRYKKICDDINKQLK</sequence>
<dbReference type="RefSeq" id="WP_163979465.1">
    <property type="nucleotide sequence ID" value="NZ_JABFOR010000014.1"/>
</dbReference>
<dbReference type="InterPro" id="IPR021560">
    <property type="entry name" value="DUF3021"/>
</dbReference>
<feature type="transmembrane region" description="Helical" evidence="1">
    <location>
        <begin position="97"/>
        <end position="115"/>
    </location>
</feature>